<evidence type="ECO:0000256" key="3">
    <source>
        <dbReference type="ARBA" id="ARBA00019010"/>
    </source>
</evidence>
<keyword evidence="8" id="KW-0067">ATP-binding</keyword>
<dbReference type="PANTHER" id="PTHR33540:SF2">
    <property type="entry name" value="TRNA THREONYLCARBAMOYLADENOSINE BIOSYNTHESIS PROTEIN TSAE"/>
    <property type="match status" value="1"/>
</dbReference>
<dbReference type="RefSeq" id="WP_116269870.1">
    <property type="nucleotide sequence ID" value="NZ_BGZJ01000001.1"/>
</dbReference>
<dbReference type="Pfam" id="PF02367">
    <property type="entry name" value="TsaE"/>
    <property type="match status" value="1"/>
</dbReference>
<proteinExistence type="inferred from homology"/>
<dbReference type="AlphaFoldDB" id="A0A388SB21"/>
<evidence type="ECO:0000256" key="1">
    <source>
        <dbReference type="ARBA" id="ARBA00004496"/>
    </source>
</evidence>
<keyword evidence="12" id="KW-1185">Reference proteome</keyword>
<keyword evidence="9" id="KW-0460">Magnesium</keyword>
<keyword evidence="5" id="KW-0819">tRNA processing</keyword>
<comment type="subcellular location">
    <subcellularLocation>
        <location evidence="1">Cytoplasm</location>
    </subcellularLocation>
</comment>
<dbReference type="GO" id="GO:0016740">
    <property type="term" value="F:transferase activity"/>
    <property type="evidence" value="ECO:0007669"/>
    <property type="project" value="UniProtKB-KW"/>
</dbReference>
<dbReference type="GO" id="GO:0005737">
    <property type="term" value="C:cytoplasm"/>
    <property type="evidence" value="ECO:0007669"/>
    <property type="project" value="UniProtKB-SubCell"/>
</dbReference>
<evidence type="ECO:0000256" key="6">
    <source>
        <dbReference type="ARBA" id="ARBA00022723"/>
    </source>
</evidence>
<keyword evidence="6" id="KW-0479">Metal-binding</keyword>
<name>A0A388SB21_9BURK</name>
<dbReference type="GO" id="GO:0005524">
    <property type="term" value="F:ATP binding"/>
    <property type="evidence" value="ECO:0007669"/>
    <property type="project" value="UniProtKB-KW"/>
</dbReference>
<dbReference type="InterPro" id="IPR003442">
    <property type="entry name" value="T6A_TsaE"/>
</dbReference>
<dbReference type="PANTHER" id="PTHR33540">
    <property type="entry name" value="TRNA THREONYLCARBAMOYLADENOSINE BIOSYNTHESIS PROTEIN TSAE"/>
    <property type="match status" value="1"/>
</dbReference>
<keyword evidence="4" id="KW-0963">Cytoplasm</keyword>
<dbReference type="InterPro" id="IPR027417">
    <property type="entry name" value="P-loop_NTPase"/>
</dbReference>
<evidence type="ECO:0000256" key="4">
    <source>
        <dbReference type="ARBA" id="ARBA00022490"/>
    </source>
</evidence>
<accession>A0A401LJL2</accession>
<keyword evidence="11" id="KW-0808">Transferase</keyword>
<gene>
    <name evidence="11" type="ORF">MESMUL_08520</name>
</gene>
<organism evidence="11 12">
    <name type="scientific">Mesosutterella multiformis</name>
    <dbReference type="NCBI Taxonomy" id="2259133"/>
    <lineage>
        <taxon>Bacteria</taxon>
        <taxon>Pseudomonadati</taxon>
        <taxon>Pseudomonadota</taxon>
        <taxon>Betaproteobacteria</taxon>
        <taxon>Burkholderiales</taxon>
        <taxon>Sutterellaceae</taxon>
        <taxon>Mesosutterella</taxon>
    </lineage>
</organism>
<evidence type="ECO:0000256" key="8">
    <source>
        <dbReference type="ARBA" id="ARBA00022840"/>
    </source>
</evidence>
<dbReference type="NCBIfam" id="TIGR00150">
    <property type="entry name" value="T6A_YjeE"/>
    <property type="match status" value="1"/>
</dbReference>
<evidence type="ECO:0000256" key="10">
    <source>
        <dbReference type="ARBA" id="ARBA00032441"/>
    </source>
</evidence>
<evidence type="ECO:0000256" key="5">
    <source>
        <dbReference type="ARBA" id="ARBA00022694"/>
    </source>
</evidence>
<dbReference type="GO" id="GO:0046872">
    <property type="term" value="F:metal ion binding"/>
    <property type="evidence" value="ECO:0007669"/>
    <property type="project" value="UniProtKB-KW"/>
</dbReference>
<comment type="similarity">
    <text evidence="2">Belongs to the TsaE family.</text>
</comment>
<evidence type="ECO:0000256" key="7">
    <source>
        <dbReference type="ARBA" id="ARBA00022741"/>
    </source>
</evidence>
<evidence type="ECO:0000313" key="12">
    <source>
        <dbReference type="Proteomes" id="UP000266091"/>
    </source>
</evidence>
<dbReference type="Proteomes" id="UP000266091">
    <property type="component" value="Unassembled WGS sequence"/>
</dbReference>
<evidence type="ECO:0000256" key="9">
    <source>
        <dbReference type="ARBA" id="ARBA00022842"/>
    </source>
</evidence>
<keyword evidence="7" id="KW-0547">Nucleotide-binding</keyword>
<dbReference type="EMBL" id="BGZJ01000001">
    <property type="protein sequence ID" value="GBO93498.1"/>
    <property type="molecule type" value="Genomic_DNA"/>
</dbReference>
<protein>
    <recommendedName>
        <fullName evidence="3">tRNA threonylcarbamoyladenosine biosynthesis protein TsaE</fullName>
    </recommendedName>
    <alternativeName>
        <fullName evidence="10">t(6)A37 threonylcarbamoyladenosine biosynthesis protein TsaE</fullName>
    </alternativeName>
</protein>
<comment type="caution">
    <text evidence="11">The sequence shown here is derived from an EMBL/GenBank/DDBJ whole genome shotgun (WGS) entry which is preliminary data.</text>
</comment>
<accession>A0A388SB21</accession>
<sequence>MPESTQKEILSFVLPDEASTELLGKRLAEAVLKHSKEITDRGLNIRLQGTLGAGKTTLTRALLRALGFTGRVRSPTFTLVETYSVQGLAINHFDFYRFESPEEFEEAGFRDLFGAGRMTLCEWPDKAEPFLPPADLLILIDLKGDGREAKLCPENEWGGIVAKEVEESWQ</sequence>
<dbReference type="Gene3D" id="3.40.50.300">
    <property type="entry name" value="P-loop containing nucleotide triphosphate hydrolases"/>
    <property type="match status" value="1"/>
</dbReference>
<dbReference type="OrthoDB" id="9800307at2"/>
<dbReference type="SUPFAM" id="SSF52540">
    <property type="entry name" value="P-loop containing nucleoside triphosphate hydrolases"/>
    <property type="match status" value="1"/>
</dbReference>
<evidence type="ECO:0000256" key="2">
    <source>
        <dbReference type="ARBA" id="ARBA00007599"/>
    </source>
</evidence>
<reference evidence="11 12" key="1">
    <citation type="journal article" date="2018" name="Int. J. Syst. Evol. Microbiol.">
        <title>Mesosutterella multiformis gen. nov., sp. nov., a member of the family Sutterellaceae and Sutterella megalosphaeroides sp. nov., isolated from human faeces.</title>
        <authorList>
            <person name="Sakamoto M."/>
            <person name="Ikeyama N."/>
            <person name="Kunihiro T."/>
            <person name="Iino T."/>
            <person name="Yuki M."/>
            <person name="Ohkuma M."/>
        </authorList>
    </citation>
    <scope>NUCLEOTIDE SEQUENCE [LARGE SCALE GENOMIC DNA]</scope>
    <source>
        <strain evidence="11 12">4NBBH2</strain>
    </source>
</reference>
<dbReference type="GO" id="GO:0002949">
    <property type="term" value="P:tRNA threonylcarbamoyladenosine modification"/>
    <property type="evidence" value="ECO:0007669"/>
    <property type="project" value="InterPro"/>
</dbReference>
<evidence type="ECO:0000313" key="11">
    <source>
        <dbReference type="EMBL" id="GBO93498.1"/>
    </source>
</evidence>